<name>A0A061RE48_9CHLO</name>
<feature type="region of interest" description="Disordered" evidence="1">
    <location>
        <begin position="1"/>
        <end position="69"/>
    </location>
</feature>
<organism evidence="2">
    <name type="scientific">Tetraselmis sp. GSL018</name>
    <dbReference type="NCBI Taxonomy" id="582737"/>
    <lineage>
        <taxon>Eukaryota</taxon>
        <taxon>Viridiplantae</taxon>
        <taxon>Chlorophyta</taxon>
        <taxon>core chlorophytes</taxon>
        <taxon>Chlorodendrophyceae</taxon>
        <taxon>Chlorodendrales</taxon>
        <taxon>Chlorodendraceae</taxon>
        <taxon>Tetraselmis</taxon>
    </lineage>
</organism>
<feature type="non-terminal residue" evidence="2">
    <location>
        <position position="1"/>
    </location>
</feature>
<evidence type="ECO:0000256" key="1">
    <source>
        <dbReference type="SAM" id="MobiDB-lite"/>
    </source>
</evidence>
<feature type="compositionally biased region" description="Basic and acidic residues" evidence="1">
    <location>
        <begin position="57"/>
        <end position="69"/>
    </location>
</feature>
<gene>
    <name evidence="2" type="ORF">TSPGSL018_7560</name>
</gene>
<protein>
    <submittedName>
        <fullName evidence="2">Uncharacterized protein</fullName>
    </submittedName>
</protein>
<evidence type="ECO:0000313" key="2">
    <source>
        <dbReference type="EMBL" id="JAC68945.1"/>
    </source>
</evidence>
<dbReference type="EMBL" id="GBEZ01017384">
    <property type="protein sequence ID" value="JAC68945.1"/>
    <property type="molecule type" value="Transcribed_RNA"/>
</dbReference>
<feature type="compositionally biased region" description="Basic and acidic residues" evidence="1">
    <location>
        <begin position="1"/>
        <end position="10"/>
    </location>
</feature>
<proteinExistence type="predicted"/>
<reference evidence="2" key="1">
    <citation type="submission" date="2014-05" db="EMBL/GenBank/DDBJ databases">
        <title>The transcriptome of the halophilic microalga Tetraselmis sp. GSL018 isolated from the Great Salt Lake, Utah.</title>
        <authorList>
            <person name="Jinkerson R.E."/>
            <person name="D'Adamo S."/>
            <person name="Posewitz M.C."/>
        </authorList>
    </citation>
    <scope>NUCLEOTIDE SEQUENCE</scope>
    <source>
        <strain evidence="2">GSL018</strain>
    </source>
</reference>
<sequence>EDGHPRDLHHVFSKRGAGEAPPPMMEQTGVGDKGRGKGHSICQFRRGSGSLLGDQGRGAEGRVCKGDNG</sequence>
<accession>A0A061RE48</accession>
<dbReference type="AlphaFoldDB" id="A0A061RE48"/>